<dbReference type="Gene3D" id="1.25.40.10">
    <property type="entry name" value="Tetratricopeptide repeat domain"/>
    <property type="match status" value="1"/>
</dbReference>
<dbReference type="EMBL" id="CP138359">
    <property type="protein sequence ID" value="WPF82966.1"/>
    <property type="molecule type" value="Genomic_DNA"/>
</dbReference>
<evidence type="ECO:0000313" key="3">
    <source>
        <dbReference type="Proteomes" id="UP001304340"/>
    </source>
</evidence>
<keyword evidence="1" id="KW-0802">TPR repeat</keyword>
<keyword evidence="3" id="KW-1185">Reference proteome</keyword>
<gene>
    <name evidence="2" type="ORF">SANBI_000601</name>
</gene>
<dbReference type="KEGG" id="sbil:SANBI_000601"/>
<proteinExistence type="predicted"/>
<evidence type="ECO:0000313" key="2">
    <source>
        <dbReference type="EMBL" id="WPF82966.1"/>
    </source>
</evidence>
<dbReference type="Proteomes" id="UP001304340">
    <property type="component" value="Chromosome"/>
</dbReference>
<dbReference type="AlphaFoldDB" id="A0AAF1BYM6"/>
<feature type="repeat" description="TPR" evidence="1">
    <location>
        <begin position="191"/>
        <end position="224"/>
    </location>
</feature>
<evidence type="ECO:0008006" key="4">
    <source>
        <dbReference type="Google" id="ProtNLM"/>
    </source>
</evidence>
<accession>A0AAF1BYM6</accession>
<name>A0AAF1BYM6_9MICO</name>
<organism evidence="2 3">
    <name type="scientific">Sanguibacter biliveldensis</name>
    <dbReference type="NCBI Taxonomy" id="3030830"/>
    <lineage>
        <taxon>Bacteria</taxon>
        <taxon>Bacillati</taxon>
        <taxon>Actinomycetota</taxon>
        <taxon>Actinomycetes</taxon>
        <taxon>Micrococcales</taxon>
        <taxon>Sanguibacteraceae</taxon>
        <taxon>Sanguibacter</taxon>
    </lineage>
</organism>
<dbReference type="InterPro" id="IPR019734">
    <property type="entry name" value="TPR_rpt"/>
</dbReference>
<evidence type="ECO:0000256" key="1">
    <source>
        <dbReference type="PROSITE-ProRule" id="PRU00339"/>
    </source>
</evidence>
<sequence length="430" mass="47698">MNEPLDLEREAISRDRDLAWELFEAQPQHPRIPQLALSVLARAPELTGMTILIAMHREACGEVDEARRLLQDLMGRRDRQYLNALRRLRDLEDSAGNYAEALRLAELVLREDPEADWRDRMDLASTTALAVDPETGWAMIDDAVELCARTDPDRYADALALRAGWFLATGTPPDRFLVAAQQAIEADPTNAAIATALGYAYLYTYRPEDAAELFRRVLQDDPMEEAARAGIVIAKAFLAPIESGAGTMDDLRAGGMGEIAWRILRDKLFETGVDEALVALDAVMPEDLAGSLRPPLDKETARASGGEDKVLVWHDGQEPGTGGLWRDGPAFRLMTADEVRAMDEAIEEHPEVWPQWDAEGEYYTQVFTDDSGSYVFEGTGGRLFRRTPGEPDRELAESLADWLWDRVVAFGGDDPRPGRGAGRDSTATRV</sequence>
<dbReference type="PROSITE" id="PS50005">
    <property type="entry name" value="TPR"/>
    <property type="match status" value="1"/>
</dbReference>
<dbReference type="SUPFAM" id="SSF48452">
    <property type="entry name" value="TPR-like"/>
    <property type="match status" value="1"/>
</dbReference>
<dbReference type="InterPro" id="IPR011990">
    <property type="entry name" value="TPR-like_helical_dom_sf"/>
</dbReference>
<reference evidence="3" key="1">
    <citation type="submission" date="2023-11" db="EMBL/GenBank/DDBJ databases">
        <authorList>
            <person name="Helweg L.P."/>
            <person name="Kiel A."/>
            <person name="Hitz F."/>
            <person name="Ruckert-Reed C."/>
            <person name="Busche T."/>
            <person name="Kaltschmidt B."/>
            <person name="Kaltschmidt C."/>
        </authorList>
    </citation>
    <scope>NUCLEOTIDE SEQUENCE [LARGE SCALE GENOMIC DNA]</scope>
    <source>
        <strain evidence="3">4.1</strain>
    </source>
</reference>
<dbReference type="RefSeq" id="WP_319158796.1">
    <property type="nucleotide sequence ID" value="NZ_CP138359.1"/>
</dbReference>
<protein>
    <recommendedName>
        <fullName evidence="4">Tetratricopeptide repeat protein</fullName>
    </recommendedName>
</protein>